<organism evidence="1 2">
    <name type="scientific">Branchiostoma belcheri</name>
    <name type="common">Amphioxus</name>
    <dbReference type="NCBI Taxonomy" id="7741"/>
    <lineage>
        <taxon>Eukaryota</taxon>
        <taxon>Metazoa</taxon>
        <taxon>Chordata</taxon>
        <taxon>Cephalochordata</taxon>
        <taxon>Leptocardii</taxon>
        <taxon>Amphioxiformes</taxon>
        <taxon>Branchiostomatidae</taxon>
        <taxon>Branchiostoma</taxon>
    </lineage>
</organism>
<dbReference type="KEGG" id="bbel:109464513"/>
<dbReference type="OrthoDB" id="2126785at2759"/>
<proteinExistence type="predicted"/>
<protein>
    <submittedName>
        <fullName evidence="2">Uncharacterized protein LOC109464513</fullName>
    </submittedName>
</protein>
<keyword evidence="1" id="KW-1185">Reference proteome</keyword>
<dbReference type="RefSeq" id="XP_019617079.1">
    <property type="nucleotide sequence ID" value="XM_019761520.1"/>
</dbReference>
<reference evidence="2" key="1">
    <citation type="submission" date="2025-08" db="UniProtKB">
        <authorList>
            <consortium name="RefSeq"/>
        </authorList>
    </citation>
    <scope>IDENTIFICATION</scope>
    <source>
        <tissue evidence="2">Gonad</tissue>
    </source>
</reference>
<evidence type="ECO:0000313" key="2">
    <source>
        <dbReference type="RefSeq" id="XP_019617079.1"/>
    </source>
</evidence>
<sequence>MTVACLGGGPGSDVLGVLDYFMKYMADFKGQLDIQLYDRKDKWGPTWESLKTAMDAELHDPRVTVSFYDFDVTTAGKSKPDLQKADVITMHYFMEEVYSERERAEVKECFDHIIQTAKPGALFLYSGMYMYQVINWVHQLLKDNCELLTPDMELPGQPQKIYKDTSTGDWKWVSYAEVDLHQEGDLQLFNDIRDDLQTGGYPTEEVSQRFKGNVVYRLYRKK</sequence>
<dbReference type="AlphaFoldDB" id="A0A6P4Y3T7"/>
<gene>
    <name evidence="2" type="primary">LOC109464513</name>
</gene>
<accession>A0A6P4Y3T7</accession>
<dbReference type="GeneID" id="109464513"/>
<name>A0A6P4Y3T7_BRABE</name>
<evidence type="ECO:0000313" key="1">
    <source>
        <dbReference type="Proteomes" id="UP000515135"/>
    </source>
</evidence>
<dbReference type="Proteomes" id="UP000515135">
    <property type="component" value="Unplaced"/>
</dbReference>